<feature type="non-terminal residue" evidence="2">
    <location>
        <position position="105"/>
    </location>
</feature>
<dbReference type="EMBL" id="JAENGZ010002007">
    <property type="protein sequence ID" value="KAG6945289.1"/>
    <property type="molecule type" value="Genomic_DNA"/>
</dbReference>
<sequence length="105" mass="11060">EETDVAGEACIQHGGSATTIEFPGEQPDDPIGSVIMSRGIFDVSLAEDVWSDEAKKTEDPNKTDAAVPAKTNSVGAAITTLDSATSSDIHSPSHHYNLRQSAPCY</sequence>
<evidence type="ECO:0000256" key="1">
    <source>
        <dbReference type="SAM" id="MobiDB-lite"/>
    </source>
</evidence>
<dbReference type="AlphaFoldDB" id="A0A8T1TQ15"/>
<accession>A0A8T1TQ15</accession>
<feature type="region of interest" description="Disordered" evidence="1">
    <location>
        <begin position="84"/>
        <end position="105"/>
    </location>
</feature>
<evidence type="ECO:0000313" key="3">
    <source>
        <dbReference type="Proteomes" id="UP000688947"/>
    </source>
</evidence>
<protein>
    <submittedName>
        <fullName evidence="2">Uncharacterized protein</fullName>
    </submittedName>
</protein>
<reference evidence="2" key="1">
    <citation type="submission" date="2021-01" db="EMBL/GenBank/DDBJ databases">
        <title>Phytophthora aleatoria, a newly-described species from Pinus radiata is distinct from Phytophthora cactorum isolates based on comparative genomics.</title>
        <authorList>
            <person name="Mcdougal R."/>
            <person name="Panda P."/>
            <person name="Williams N."/>
            <person name="Studholme D.J."/>
        </authorList>
    </citation>
    <scope>NUCLEOTIDE SEQUENCE</scope>
    <source>
        <strain evidence="2">NZFS 3830</strain>
    </source>
</reference>
<proteinExistence type="predicted"/>
<comment type="caution">
    <text evidence="2">The sequence shown here is derived from an EMBL/GenBank/DDBJ whole genome shotgun (WGS) entry which is preliminary data.</text>
</comment>
<name>A0A8T1TQ15_9STRA</name>
<evidence type="ECO:0000313" key="2">
    <source>
        <dbReference type="EMBL" id="KAG6945289.1"/>
    </source>
</evidence>
<gene>
    <name evidence="2" type="ORF">JG687_00017390</name>
</gene>
<organism evidence="2 3">
    <name type="scientific">Phytophthora cactorum</name>
    <dbReference type="NCBI Taxonomy" id="29920"/>
    <lineage>
        <taxon>Eukaryota</taxon>
        <taxon>Sar</taxon>
        <taxon>Stramenopiles</taxon>
        <taxon>Oomycota</taxon>
        <taxon>Peronosporomycetes</taxon>
        <taxon>Peronosporales</taxon>
        <taxon>Peronosporaceae</taxon>
        <taxon>Phytophthora</taxon>
    </lineage>
</organism>
<dbReference type="Proteomes" id="UP000688947">
    <property type="component" value="Unassembled WGS sequence"/>
</dbReference>
<feature type="non-terminal residue" evidence="2">
    <location>
        <position position="1"/>
    </location>
</feature>